<dbReference type="RefSeq" id="WP_212639974.1">
    <property type="nucleotide sequence ID" value="NZ_CP074132.1"/>
</dbReference>
<dbReference type="Proteomes" id="UP000678016">
    <property type="component" value="Chromosome"/>
</dbReference>
<evidence type="ECO:0000313" key="1">
    <source>
        <dbReference type="EMBL" id="QUX26879.1"/>
    </source>
</evidence>
<evidence type="ECO:0008006" key="3">
    <source>
        <dbReference type="Google" id="ProtNLM"/>
    </source>
</evidence>
<sequence length="1087" mass="118942">MSEPSIEATKAPKAQWIVQPELASTLEAQGPNGQRASSLLLDAAQILNRPTDFHTPYEVAQSCLRGALDSVLSIAGENFPGLQSARRTVTEAAGAVADAWRQQAEVTDADREALVSAVENLRAEQENRGGFRTRQIGHLVLEQTRHEMGLAETEAARNWTTFYNTASRVLHGSSSSADDTHRQFNYVVAAMEQLFLGLPERADRLRELAQLEAPTQQDASEIALITDPRAGEYFFRAAVSEQWLELLPLHRLLPEERRWSAAPYLRRLLVEQPERICSWSETHLDAICQQGPDATSQVVTVISEAGMAASTLLTEVMRRQPDRYVLLRVGDWARDIPLAERTGKWVQVVERILRIREFTAQEEWETSQLVQILIETAHPGGRLRTDGDRLGVITRSALAGTLSDYLDGEETHWDIEVTNDLGGISLGDPPHGTKLTLMRAVLDLALAEARLAVPIDQRLRAVYNKLSDSSYRARLVAVHLTESFPCDSQQPVSTDAWWDAAIAAAQQVGGGKRPNKDLADFLALLNAHCPEERRDRLKAALTATLGTPPTTDEISAWLEGFPEAVPSPWRSVRDLAPVLPDTVCAPWQQVLGVLEEKYGPPADRPEPVVKTTNWLDAHGELSLSAFAARAEADGPTAAVEELVRTPVSWADEDADDARVDLLRELVFQEPDNWASFPGAVATAAARPMLQAAYFNALHLAANNGSLNSELLPSVVKAAFAVRPPLQDQTPGALYLERVISNILHRAWDTGGSLGTVDTDAVDWLRALIHHWTTPRLSSTSPVIDAVETPGGSALLSLMAWGFQQSARSGSVLPEPVTTTLETLLNSEPDDQALSVIGFRLSQMNQADPHWVTDYAAALLSLDSEWRPARSWLTRGRRDNALLAQLDRIGLWNAMCVPQAGGAIDKAFCALLDEAKPLGPTDEFLIGLADQQRGPRAISTLLSRLATSIIRVSEPGEWPARAAAVWRAALDAHLPVESLRGAGRFAYASTLDEETWLELTDRTMTQLTSLEAPHRVAERAARSPSSPAARRIAAAALSAAPINGFRRAEIIRHAADLFAHIPAGQTAERETLRRALINAGAIEQSYGD</sequence>
<dbReference type="EMBL" id="CP074132">
    <property type="protein sequence ID" value="QUX26879.1"/>
    <property type="molecule type" value="Genomic_DNA"/>
</dbReference>
<protein>
    <recommendedName>
        <fullName evidence="3">ATP-binding protein</fullName>
    </recommendedName>
</protein>
<evidence type="ECO:0000313" key="2">
    <source>
        <dbReference type="Proteomes" id="UP000678016"/>
    </source>
</evidence>
<reference evidence="2" key="1">
    <citation type="submission" date="2021-05" db="EMBL/GenBank/DDBJ databases">
        <title>Direct Submission.</title>
        <authorList>
            <person name="Li K."/>
            <person name="Gao J."/>
        </authorList>
    </citation>
    <scope>NUCLEOTIDE SEQUENCE [LARGE SCALE GENOMIC DNA]</scope>
    <source>
        <strain evidence="2">HDS12</strain>
    </source>
</reference>
<name>A0ABX8C0A9_9ACTN</name>
<keyword evidence="2" id="KW-1185">Reference proteome</keyword>
<gene>
    <name evidence="1" type="ORF">KGD83_16030</name>
</gene>
<organism evidence="1 2">
    <name type="scientific">Nocardiopsis akebiae</name>
    <dbReference type="NCBI Taxonomy" id="2831968"/>
    <lineage>
        <taxon>Bacteria</taxon>
        <taxon>Bacillati</taxon>
        <taxon>Actinomycetota</taxon>
        <taxon>Actinomycetes</taxon>
        <taxon>Streptosporangiales</taxon>
        <taxon>Nocardiopsidaceae</taxon>
        <taxon>Nocardiopsis</taxon>
    </lineage>
</organism>
<accession>A0ABX8C0A9</accession>
<proteinExistence type="predicted"/>